<feature type="compositionally biased region" description="Polar residues" evidence="1">
    <location>
        <begin position="418"/>
        <end position="429"/>
    </location>
</feature>
<keyword evidence="4" id="KW-1185">Reference proteome</keyword>
<feature type="region of interest" description="Disordered" evidence="1">
    <location>
        <begin position="1"/>
        <end position="253"/>
    </location>
</feature>
<dbReference type="Proteomes" id="UP000310108">
    <property type="component" value="Unassembled WGS sequence"/>
</dbReference>
<evidence type="ECO:0000259" key="2">
    <source>
        <dbReference type="PROSITE" id="PS00028"/>
    </source>
</evidence>
<gene>
    <name evidence="3" type="ORF">CTA1_4663</name>
</gene>
<dbReference type="PROSITE" id="PS00028">
    <property type="entry name" value="ZINC_FINGER_C2H2_1"/>
    <property type="match status" value="1"/>
</dbReference>
<protein>
    <recommendedName>
        <fullName evidence="2">C2H2-type domain-containing protein</fullName>
    </recommendedName>
</protein>
<organism evidence="3 4">
    <name type="scientific">Colletotrichum tanaceti</name>
    <dbReference type="NCBI Taxonomy" id="1306861"/>
    <lineage>
        <taxon>Eukaryota</taxon>
        <taxon>Fungi</taxon>
        <taxon>Dikarya</taxon>
        <taxon>Ascomycota</taxon>
        <taxon>Pezizomycotina</taxon>
        <taxon>Sordariomycetes</taxon>
        <taxon>Hypocreomycetidae</taxon>
        <taxon>Glomerellales</taxon>
        <taxon>Glomerellaceae</taxon>
        <taxon>Colletotrichum</taxon>
        <taxon>Colletotrichum destructivum species complex</taxon>
    </lineage>
</organism>
<evidence type="ECO:0000313" key="4">
    <source>
        <dbReference type="Proteomes" id="UP000310108"/>
    </source>
</evidence>
<feature type="domain" description="C2H2-type" evidence="2">
    <location>
        <begin position="741"/>
        <end position="761"/>
    </location>
</feature>
<comment type="caution">
    <text evidence="3">The sequence shown here is derived from an EMBL/GenBank/DDBJ whole genome shotgun (WGS) entry which is preliminary data.</text>
</comment>
<feature type="compositionally biased region" description="Polar residues" evidence="1">
    <location>
        <begin position="215"/>
        <end position="250"/>
    </location>
</feature>
<name>A0A4U6X7J0_9PEZI</name>
<accession>A0A4U6X7J0</accession>
<feature type="compositionally biased region" description="Pro residues" evidence="1">
    <location>
        <begin position="125"/>
        <end position="151"/>
    </location>
</feature>
<feature type="region of interest" description="Disordered" evidence="1">
    <location>
        <begin position="364"/>
        <end position="429"/>
    </location>
</feature>
<feature type="compositionally biased region" description="Low complexity" evidence="1">
    <location>
        <begin position="77"/>
        <end position="91"/>
    </location>
</feature>
<reference evidence="3 4" key="1">
    <citation type="journal article" date="2019" name="PLoS ONE">
        <title>Comparative genome analysis indicates high evolutionary potential of pathogenicity genes in Colletotrichum tanaceti.</title>
        <authorList>
            <person name="Lelwala R.V."/>
            <person name="Korhonen P.K."/>
            <person name="Young N.D."/>
            <person name="Scott J.B."/>
            <person name="Ades P.A."/>
            <person name="Gasser R.B."/>
            <person name="Taylor P.W.J."/>
        </authorList>
    </citation>
    <scope>NUCLEOTIDE SEQUENCE [LARGE SCALE GENOMIC DNA]</scope>
    <source>
        <strain evidence="3">BRIP57314</strain>
    </source>
</reference>
<evidence type="ECO:0000256" key="1">
    <source>
        <dbReference type="SAM" id="MobiDB-lite"/>
    </source>
</evidence>
<dbReference type="EMBL" id="PJEX01000542">
    <property type="protein sequence ID" value="TKW49447.1"/>
    <property type="molecule type" value="Genomic_DNA"/>
</dbReference>
<feature type="compositionally biased region" description="Pro residues" evidence="1">
    <location>
        <begin position="10"/>
        <end position="28"/>
    </location>
</feature>
<feature type="region of interest" description="Disordered" evidence="1">
    <location>
        <begin position="287"/>
        <end position="329"/>
    </location>
</feature>
<proteinExistence type="predicted"/>
<feature type="region of interest" description="Disordered" evidence="1">
    <location>
        <begin position="480"/>
        <end position="552"/>
    </location>
</feature>
<feature type="compositionally biased region" description="Polar residues" evidence="1">
    <location>
        <begin position="366"/>
        <end position="377"/>
    </location>
</feature>
<sequence>MDPKQNYVPYFPPPPGQAGLPPPLPPRVPGSVAAVPSPYDTGGQRPPSQYPAPSQPLPSQYAASQHRPAQFSPPQPQHQQHPSQSLPSQYPASQYPASQYPASQPLSPQHPPAQHQHHPHQHPPSQYPPSQYPPSQYPPSQYPPSQYPPFEYPTSQYIPAQHPSQQPPSQSPEYQPNGPVMPVLGAAQHPQTAIPHQSPHPGYTHQPVAPLNDAYPNTVSHAASQQYPTATPSPSGYPQQSPTTGQNPNWSSTLQQTSSLFSTNTQRVLGSYQDIKSKARAKFTQYLAQPASQPRPAHSQAQSAHNQSPGYPSTPLISPVSSATDSYSPGHATSQYQYGVSPASTPTATAPAPVGQYVNHYATPVYGQSPTSETTPSHGPGMEHGHRVAQQPAYSHPVTMPPNASLNYHPTMPPVNTPPAQHDQSPVPTAAQQGAPAVFSASPAIPIMTHPSHVQEPTSHPPATVQTLPESHAISVNPLSNIQTPSSVTGQEPNHYQAPPQPLAKTNAADEPARTGPEEPNSPASEQVNRAQPAPILGPTEDNHQVSAPQPPALKDAIPLVSQQGGATAPAIEHISHGVRSMSLHPSASPREAPWGLEDEEFHEWKRPIPKVADDGQPNDIIWECPEQRELDYEADWYRLASAPDFLVCTRCREMYLSGTPLAASLERARLATGRCRFNVPRITRLLLPEYLKHGDEGPIREFMSSRPGVPDCRGQKGARGGEGIGWFKPLDGRLEGVVSCEACFEDVVLATSLRHHFVAHDTPQPADATWTCDVSLPFVGRSLVKHSRKPVVVDDAWEGWVQAAAKHMSLPRCEKKPVSSSSRRWVRLRGRRFPDLKICERCYEETIALTALDENFETVPQEPSATGLDWMDVALGYRTEEPAHWSCGAAAMPVYVSIAAAKSQRDIGVLYKALEVIVASPACTEQGIAGGGGGGGGAWYTLRGGGCDGYMLCAACHAAYVGTWQLDRLYQRVEEVEGSRDGAPALLCSFQRSAPRWLQHMYRMQEGIETGVWSRYAGFVRKFDGVPECAREEQVPNRRWYGWDDCTICPECYVTFCKESSSSPPRAPGVEMDYDNQAVADLRMCCMYSPRMRGKWTEACASGDAGGLVEFSRARHGAYQQTVLRVKMLRRMQEMQMMNAMHAGLMSVTYQGIEGLRVVSGTTDGYEHGGGGAIGWHATAEGATSAAFRNQMQAGMSQANSAGTWVMMAELMEKWREFE</sequence>
<dbReference type="InterPro" id="IPR013087">
    <property type="entry name" value="Znf_C2H2_type"/>
</dbReference>
<evidence type="ECO:0000313" key="3">
    <source>
        <dbReference type="EMBL" id="TKW49447.1"/>
    </source>
</evidence>
<feature type="compositionally biased region" description="Polar residues" evidence="1">
    <location>
        <begin position="299"/>
        <end position="329"/>
    </location>
</feature>
<dbReference type="AlphaFoldDB" id="A0A4U6X7J0"/>
<dbReference type="STRING" id="1306861.A0A4U6X7J0"/>
<feature type="compositionally biased region" description="Polar residues" evidence="1">
    <location>
        <begin position="480"/>
        <end position="494"/>
    </location>
</feature>